<dbReference type="PANTHER" id="PTHR35936">
    <property type="entry name" value="MEMBRANE-BOUND LYTIC MUREIN TRANSGLYCOSYLASE F"/>
    <property type="match status" value="1"/>
</dbReference>
<dbReference type="InterPro" id="IPR001638">
    <property type="entry name" value="Solute-binding_3/MltF_N"/>
</dbReference>
<proteinExistence type="inferred from homology"/>
<evidence type="ECO:0000313" key="9">
    <source>
        <dbReference type="Proteomes" id="UP000824260"/>
    </source>
</evidence>
<evidence type="ECO:0000256" key="6">
    <source>
        <dbReference type="SAM" id="SignalP"/>
    </source>
</evidence>
<feature type="compositionally biased region" description="Acidic residues" evidence="5">
    <location>
        <begin position="254"/>
        <end position="276"/>
    </location>
</feature>
<evidence type="ECO:0000256" key="5">
    <source>
        <dbReference type="SAM" id="MobiDB-lite"/>
    </source>
</evidence>
<dbReference type="Pfam" id="PF00497">
    <property type="entry name" value="SBP_bac_3"/>
    <property type="match status" value="1"/>
</dbReference>
<dbReference type="PANTHER" id="PTHR35936:SF17">
    <property type="entry name" value="ARGININE-BINDING EXTRACELLULAR PROTEIN ARTP"/>
    <property type="match status" value="1"/>
</dbReference>
<evidence type="ECO:0000256" key="3">
    <source>
        <dbReference type="ARBA" id="ARBA00022729"/>
    </source>
</evidence>
<comment type="subcellular location">
    <subcellularLocation>
        <location evidence="1">Cell envelope</location>
    </subcellularLocation>
</comment>
<dbReference type="InterPro" id="IPR018313">
    <property type="entry name" value="SBP_3_CS"/>
</dbReference>
<evidence type="ECO:0000259" key="7">
    <source>
        <dbReference type="SMART" id="SM00062"/>
    </source>
</evidence>
<reference evidence="8" key="2">
    <citation type="journal article" date="2021" name="PeerJ">
        <title>Extensive microbial diversity within the chicken gut microbiome revealed by metagenomics and culture.</title>
        <authorList>
            <person name="Gilroy R."/>
            <person name="Ravi A."/>
            <person name="Getino M."/>
            <person name="Pursley I."/>
            <person name="Horton D.L."/>
            <person name="Alikhan N.F."/>
            <person name="Baker D."/>
            <person name="Gharbi K."/>
            <person name="Hall N."/>
            <person name="Watson M."/>
            <person name="Adriaenssens E.M."/>
            <person name="Foster-Nyarko E."/>
            <person name="Jarju S."/>
            <person name="Secka A."/>
            <person name="Antonio M."/>
            <person name="Oren A."/>
            <person name="Chaudhuri R.R."/>
            <person name="La Ragione R."/>
            <person name="Hildebrand F."/>
            <person name="Pallen M.J."/>
        </authorList>
    </citation>
    <scope>NUCLEOTIDE SEQUENCE</scope>
    <source>
        <strain evidence="8">ChiSjej6B24-2974</strain>
    </source>
</reference>
<evidence type="ECO:0000256" key="4">
    <source>
        <dbReference type="RuleBase" id="RU003744"/>
    </source>
</evidence>
<feature type="domain" description="Solute-binding protein family 3/N-terminal" evidence="7">
    <location>
        <begin position="25"/>
        <end position="251"/>
    </location>
</feature>
<dbReference type="GO" id="GO:0030313">
    <property type="term" value="C:cell envelope"/>
    <property type="evidence" value="ECO:0007669"/>
    <property type="project" value="UniProtKB-SubCell"/>
</dbReference>
<evidence type="ECO:0000256" key="1">
    <source>
        <dbReference type="ARBA" id="ARBA00004196"/>
    </source>
</evidence>
<dbReference type="Proteomes" id="UP000824260">
    <property type="component" value="Unassembled WGS sequence"/>
</dbReference>
<dbReference type="Gene3D" id="3.40.190.10">
    <property type="entry name" value="Periplasmic binding protein-like II"/>
    <property type="match status" value="2"/>
</dbReference>
<name>A0A9D0ZN48_9FIRM</name>
<dbReference type="SUPFAM" id="SSF53850">
    <property type="entry name" value="Periplasmic binding protein-like II"/>
    <property type="match status" value="1"/>
</dbReference>
<organism evidence="8 9">
    <name type="scientific">Candidatus Pullichristensenella stercorigallinarum</name>
    <dbReference type="NCBI Taxonomy" id="2840909"/>
    <lineage>
        <taxon>Bacteria</taxon>
        <taxon>Bacillati</taxon>
        <taxon>Bacillota</taxon>
        <taxon>Clostridia</taxon>
        <taxon>Candidatus Pullichristensenella</taxon>
    </lineage>
</organism>
<comment type="caution">
    <text evidence="8">The sequence shown here is derived from an EMBL/GenBank/DDBJ whole genome shotgun (WGS) entry which is preliminary data.</text>
</comment>
<feature type="chain" id="PRO_5039292908" evidence="6">
    <location>
        <begin position="22"/>
        <end position="276"/>
    </location>
</feature>
<accession>A0A9D0ZN48</accession>
<dbReference type="PROSITE" id="PS01039">
    <property type="entry name" value="SBP_BACTERIAL_3"/>
    <property type="match status" value="1"/>
</dbReference>
<evidence type="ECO:0000256" key="2">
    <source>
        <dbReference type="ARBA" id="ARBA00010333"/>
    </source>
</evidence>
<comment type="similarity">
    <text evidence="2 4">Belongs to the bacterial solute-binding protein 3 family.</text>
</comment>
<keyword evidence="3 6" id="KW-0732">Signal</keyword>
<dbReference type="EMBL" id="DVFZ01000100">
    <property type="protein sequence ID" value="HIQ83488.1"/>
    <property type="molecule type" value="Genomic_DNA"/>
</dbReference>
<evidence type="ECO:0000313" key="8">
    <source>
        <dbReference type="EMBL" id="HIQ83488.1"/>
    </source>
</evidence>
<reference evidence="8" key="1">
    <citation type="submission" date="2020-10" db="EMBL/GenBank/DDBJ databases">
        <authorList>
            <person name="Gilroy R."/>
        </authorList>
    </citation>
    <scope>NUCLEOTIDE SEQUENCE</scope>
    <source>
        <strain evidence="8">ChiSjej6B24-2974</strain>
    </source>
</reference>
<dbReference type="AlphaFoldDB" id="A0A9D0ZN48"/>
<protein>
    <submittedName>
        <fullName evidence="8">Transporter substrate-binding domain-containing protein</fullName>
    </submittedName>
</protein>
<sequence length="276" mass="29162">MKKLLSILLVLSMLLMGAAMAETTTLTMATNAAFPPYEYYDDETGEVTGIDVEIAQAICDKLGYELEVVDVDFDSIVPGVQSGKYSFGMAGMTVTEDRLESVNFSDSYATGIQVVIVPEDSAITSVDDLLAEGASHSIGVQQGTTGDIYATSDIEEAGLGTVERFKTGTDAVLALTTGKLDCVIIDNEPAKNFVAANEGLKILDTEYAVEDYAACFAKDNTELLDAFNTALAELTEDGTIPAIIEKYIPSTETAAEEAPVEEAAAEEAAAEEAAAE</sequence>
<feature type="region of interest" description="Disordered" evidence="5">
    <location>
        <begin position="252"/>
        <end position="276"/>
    </location>
</feature>
<dbReference type="SMART" id="SM00062">
    <property type="entry name" value="PBPb"/>
    <property type="match status" value="1"/>
</dbReference>
<gene>
    <name evidence="8" type="ORF">IAA52_10360</name>
</gene>
<feature type="signal peptide" evidence="6">
    <location>
        <begin position="1"/>
        <end position="21"/>
    </location>
</feature>